<keyword evidence="7" id="KW-0808">Transferase</keyword>
<dbReference type="GO" id="GO:0016301">
    <property type="term" value="F:kinase activity"/>
    <property type="evidence" value="ECO:0007669"/>
    <property type="project" value="UniProtKB-KW"/>
</dbReference>
<keyword evidence="4 6" id="KW-1133">Transmembrane helix</keyword>
<evidence type="ECO:0000256" key="1">
    <source>
        <dbReference type="ARBA" id="ARBA00004651"/>
    </source>
</evidence>
<dbReference type="NCBIfam" id="NF037997">
    <property type="entry name" value="Na_Pi_symport"/>
    <property type="match status" value="1"/>
</dbReference>
<feature type="transmembrane region" description="Helical" evidence="6">
    <location>
        <begin position="137"/>
        <end position="156"/>
    </location>
</feature>
<accession>A0AB36JU82</accession>
<evidence type="ECO:0000256" key="4">
    <source>
        <dbReference type="ARBA" id="ARBA00022989"/>
    </source>
</evidence>
<comment type="subcellular location">
    <subcellularLocation>
        <location evidence="1">Cell membrane</location>
        <topology evidence="1">Multi-pass membrane protein</topology>
    </subcellularLocation>
</comment>
<evidence type="ECO:0000256" key="3">
    <source>
        <dbReference type="ARBA" id="ARBA00022692"/>
    </source>
</evidence>
<dbReference type="InterPro" id="IPR004633">
    <property type="entry name" value="NaPi_cotrn-rel/YqeW-like"/>
</dbReference>
<evidence type="ECO:0000313" key="7">
    <source>
        <dbReference type="EMBL" id="OOE39189.1"/>
    </source>
</evidence>
<dbReference type="SUPFAM" id="SSF109755">
    <property type="entry name" value="PhoU-like"/>
    <property type="match status" value="1"/>
</dbReference>
<evidence type="ECO:0000256" key="2">
    <source>
        <dbReference type="ARBA" id="ARBA00022475"/>
    </source>
</evidence>
<name>A0AB36JU82_9GAMM</name>
<protein>
    <submittedName>
        <fullName evidence="7">NAD+ kinase</fullName>
    </submittedName>
</protein>
<evidence type="ECO:0000256" key="6">
    <source>
        <dbReference type="SAM" id="Phobius"/>
    </source>
</evidence>
<dbReference type="EMBL" id="MUEK01000010">
    <property type="protein sequence ID" value="OOE39189.1"/>
    <property type="molecule type" value="Genomic_DNA"/>
</dbReference>
<dbReference type="PANTHER" id="PTHR10010:SF46">
    <property type="entry name" value="SODIUM-DEPENDENT PHOSPHATE TRANSPORT PROTEIN 2B"/>
    <property type="match status" value="1"/>
</dbReference>
<feature type="transmembrane region" description="Helical" evidence="6">
    <location>
        <begin position="278"/>
        <end position="297"/>
    </location>
</feature>
<dbReference type="Gene3D" id="1.20.58.220">
    <property type="entry name" value="Phosphate transport system protein phou homolog 2, domain 2"/>
    <property type="match status" value="1"/>
</dbReference>
<reference evidence="7 8" key="1">
    <citation type="journal article" date="2017" name="Genome Announc.">
        <title>Draft Genome Sequences of Salinivibrio proteolyticus, Salinivibrio sharmensis, Salinivibrio siamensis, Salinivibrio costicola subsp. alcaliphilus, Salinivibrio costicola subsp. vallismortis, and 29 New Isolates Belonging to the Genus Salinivibrio.</title>
        <authorList>
            <person name="Lopez-Hermoso C."/>
            <person name="de la Haba R.R."/>
            <person name="Sanchez-Porro C."/>
            <person name="Bayliss S.C."/>
            <person name="Feil E.J."/>
            <person name="Ventosa A."/>
        </authorList>
    </citation>
    <scope>NUCLEOTIDE SEQUENCE [LARGE SCALE GENOMIC DNA]</scope>
    <source>
        <strain evidence="7 8">AL184</strain>
    </source>
</reference>
<sequence length="600" mass="65567">MRLTALSHTWQWRFLATLLFLLPSLTWAANTDASSLHTLTMLMGLLGGLALFLYGMDKMSKALKNAAGSRLKALLAKLTTNRVAGVFTGAGVTATIQSSSVTTVLLIGFISAGLMSLAQATGVIMGANIGTTITAQIVAFKITQAAYLMVAVGFFIQFTAKADKTKQYGKMLFGLGLIFTGMNVMSEAMSPLRDYQPFIDTMAKMHNPFFAILLAALFTALVQSSSATTGIVIVLAGQGFISLEGGIALAMGANVGTCVTALLAAIGKSREAKQTASVHILFNIIGVLVWLPLISVLSDWSVALSPSHPDLTGVERLGAELPRQIANANTLFNVVNTLVMLPFVGGFVWLAKKIIPKKPKPVPSERPSVSPKYLSKELLMTPDIAMDQAQLEIGRIGRRVCNMMNTLPPLTSQLASQQERDAATHALEKIDELEHQVDILHGHVLFYLGRLRKEPLTQAQSDRQITLISITDKLESIADLIEDTLVPIMDKSLHAEIDISDEMRETLDTIQDKVTHALLDSVNAIRRGDNNRAKQVLHTKRALNALLDKVLAHQAERLIEHDANRLQLFSIEMEWTESLKRVYTVTKRIAKLHLREKDSQ</sequence>
<dbReference type="InterPro" id="IPR003841">
    <property type="entry name" value="Na/Pi_transpt"/>
</dbReference>
<keyword evidence="5 6" id="KW-0472">Membrane</keyword>
<keyword evidence="7" id="KW-0418">Kinase</keyword>
<dbReference type="AlphaFoldDB" id="A0AB36JU82"/>
<feature type="transmembrane region" description="Helical" evidence="6">
    <location>
        <begin position="247"/>
        <end position="266"/>
    </location>
</feature>
<gene>
    <name evidence="7" type="ORF">BZG00_11175</name>
</gene>
<feature type="transmembrane region" description="Helical" evidence="6">
    <location>
        <begin position="209"/>
        <end position="235"/>
    </location>
</feature>
<dbReference type="RefSeq" id="WP_069362809.1">
    <property type="nucleotide sequence ID" value="NZ_CP040021.1"/>
</dbReference>
<dbReference type="InterPro" id="IPR038078">
    <property type="entry name" value="PhoU-like_sf"/>
</dbReference>
<dbReference type="GO" id="GO:0044341">
    <property type="term" value="P:sodium-dependent phosphate transport"/>
    <property type="evidence" value="ECO:0007669"/>
    <property type="project" value="InterPro"/>
</dbReference>
<dbReference type="Pfam" id="PF02690">
    <property type="entry name" value="Na_Pi_cotrans"/>
    <property type="match status" value="2"/>
</dbReference>
<comment type="caution">
    <text evidence="7">The sequence shown here is derived from an EMBL/GenBank/DDBJ whole genome shotgun (WGS) entry which is preliminary data.</text>
</comment>
<keyword evidence="3 6" id="KW-0812">Transmembrane</keyword>
<evidence type="ECO:0000256" key="5">
    <source>
        <dbReference type="ARBA" id="ARBA00023136"/>
    </source>
</evidence>
<evidence type="ECO:0000313" key="8">
    <source>
        <dbReference type="Proteomes" id="UP000189021"/>
    </source>
</evidence>
<feature type="transmembrane region" description="Helical" evidence="6">
    <location>
        <begin position="102"/>
        <end position="125"/>
    </location>
</feature>
<organism evidence="7 8">
    <name type="scientific">Salinivibrio kushneri</name>
    <dbReference type="NCBI Taxonomy" id="1908198"/>
    <lineage>
        <taxon>Bacteria</taxon>
        <taxon>Pseudomonadati</taxon>
        <taxon>Pseudomonadota</taxon>
        <taxon>Gammaproteobacteria</taxon>
        <taxon>Vibrionales</taxon>
        <taxon>Vibrionaceae</taxon>
        <taxon>Salinivibrio</taxon>
    </lineage>
</organism>
<dbReference type="PANTHER" id="PTHR10010">
    <property type="entry name" value="SOLUTE CARRIER FAMILY 34 SODIUM PHOSPHATE , MEMBER 2-RELATED"/>
    <property type="match status" value="1"/>
</dbReference>
<dbReference type="GO" id="GO:0005886">
    <property type="term" value="C:plasma membrane"/>
    <property type="evidence" value="ECO:0007669"/>
    <property type="project" value="UniProtKB-SubCell"/>
</dbReference>
<keyword evidence="8" id="KW-1185">Reference proteome</keyword>
<dbReference type="Proteomes" id="UP000189021">
    <property type="component" value="Unassembled WGS sequence"/>
</dbReference>
<feature type="transmembrane region" description="Helical" evidence="6">
    <location>
        <begin position="331"/>
        <end position="351"/>
    </location>
</feature>
<proteinExistence type="predicted"/>
<dbReference type="GO" id="GO:0005436">
    <property type="term" value="F:sodium:phosphate symporter activity"/>
    <property type="evidence" value="ECO:0007669"/>
    <property type="project" value="InterPro"/>
</dbReference>
<feature type="transmembrane region" description="Helical" evidence="6">
    <location>
        <begin position="38"/>
        <end position="54"/>
    </location>
</feature>
<dbReference type="NCBIfam" id="TIGR00704">
    <property type="entry name" value="NaPi_cotrn_rel"/>
    <property type="match status" value="1"/>
</dbReference>
<keyword evidence="2" id="KW-1003">Cell membrane</keyword>